<dbReference type="GeneID" id="30144571"/>
<organism evidence="1 2">
    <name type="scientific">Babjeviella inositovora NRRL Y-12698</name>
    <dbReference type="NCBI Taxonomy" id="984486"/>
    <lineage>
        <taxon>Eukaryota</taxon>
        <taxon>Fungi</taxon>
        <taxon>Dikarya</taxon>
        <taxon>Ascomycota</taxon>
        <taxon>Saccharomycotina</taxon>
        <taxon>Pichiomycetes</taxon>
        <taxon>Serinales incertae sedis</taxon>
        <taxon>Babjeviella</taxon>
    </lineage>
</organism>
<evidence type="ECO:0000313" key="2">
    <source>
        <dbReference type="Proteomes" id="UP000094336"/>
    </source>
</evidence>
<name>A0A1E3QHI3_9ASCO</name>
<dbReference type="Proteomes" id="UP000094336">
    <property type="component" value="Unassembled WGS sequence"/>
</dbReference>
<dbReference type="InterPro" id="IPR003448">
    <property type="entry name" value="Mopterin_biosynth_MoaE"/>
</dbReference>
<proteinExistence type="predicted"/>
<sequence>MIQNSSQTRWVYDHDTPNIRVLLTTDPLSIQEAIDFAKTPLAGAVVTFNGITRADPNPSNTAVVKALVYEAHKALALRSLFQAAAQTFARFNQLEHCIHRIFVVHRLGEVGIMEDSILIALSSSHRQEGWAAAEYLLELIKAKTEIWKNEVYEDGHSEWKANQTQRKAV</sequence>
<dbReference type="PANTHER" id="PTHR23404">
    <property type="entry name" value="MOLYBDOPTERIN SYNTHASE RELATED"/>
    <property type="match status" value="1"/>
</dbReference>
<dbReference type="Gene3D" id="3.90.1170.40">
    <property type="entry name" value="Molybdopterin biosynthesis MoaE subunit"/>
    <property type="match status" value="1"/>
</dbReference>
<dbReference type="OrthoDB" id="5531344at2759"/>
<dbReference type="InterPro" id="IPR036563">
    <property type="entry name" value="MoaE_sf"/>
</dbReference>
<protein>
    <submittedName>
        <fullName evidence="1">Uncharacterized protein</fullName>
    </submittedName>
</protein>
<reference evidence="2" key="1">
    <citation type="submission" date="2016-05" db="EMBL/GenBank/DDBJ databases">
        <title>Comparative genomics of biotechnologically important yeasts.</title>
        <authorList>
            <consortium name="DOE Joint Genome Institute"/>
            <person name="Riley R."/>
            <person name="Haridas S."/>
            <person name="Wolfe K.H."/>
            <person name="Lopes M.R."/>
            <person name="Hittinger C.T."/>
            <person name="Goker M."/>
            <person name="Salamov A."/>
            <person name="Wisecaver J."/>
            <person name="Long T.M."/>
            <person name="Aerts A.L."/>
            <person name="Barry K."/>
            <person name="Choi C."/>
            <person name="Clum A."/>
            <person name="Coughlan A.Y."/>
            <person name="Deshpande S."/>
            <person name="Douglass A.P."/>
            <person name="Hanson S.J."/>
            <person name="Klenk H.-P."/>
            <person name="Labutti K."/>
            <person name="Lapidus A."/>
            <person name="Lindquist E."/>
            <person name="Lipzen A."/>
            <person name="Meier-Kolthoff J.P."/>
            <person name="Ohm R.A."/>
            <person name="Otillar R.P."/>
            <person name="Pangilinan J."/>
            <person name="Peng Y."/>
            <person name="Rokas A."/>
            <person name="Rosa C.A."/>
            <person name="Scheuner C."/>
            <person name="Sibirny A.A."/>
            <person name="Slot J.C."/>
            <person name="Stielow J.B."/>
            <person name="Sun H."/>
            <person name="Kurtzman C.P."/>
            <person name="Blackwell M."/>
            <person name="Grigoriev I.V."/>
            <person name="Jeffries T.W."/>
        </authorList>
    </citation>
    <scope>NUCLEOTIDE SEQUENCE [LARGE SCALE GENOMIC DNA]</scope>
    <source>
        <strain evidence="2">NRRL Y-12698</strain>
    </source>
</reference>
<gene>
    <name evidence="1" type="ORF">BABINDRAFT_10309</name>
</gene>
<dbReference type="CDD" id="cd00756">
    <property type="entry name" value="MoaE"/>
    <property type="match status" value="1"/>
</dbReference>
<dbReference type="Pfam" id="PF02391">
    <property type="entry name" value="MoaE"/>
    <property type="match status" value="1"/>
</dbReference>
<dbReference type="AlphaFoldDB" id="A0A1E3QHI3"/>
<dbReference type="EMBL" id="KV454442">
    <property type="protein sequence ID" value="ODQ77155.1"/>
    <property type="molecule type" value="Genomic_DNA"/>
</dbReference>
<evidence type="ECO:0000313" key="1">
    <source>
        <dbReference type="EMBL" id="ODQ77155.1"/>
    </source>
</evidence>
<dbReference type="STRING" id="984486.A0A1E3QHI3"/>
<dbReference type="GO" id="GO:0006777">
    <property type="term" value="P:Mo-molybdopterin cofactor biosynthetic process"/>
    <property type="evidence" value="ECO:0007669"/>
    <property type="project" value="InterPro"/>
</dbReference>
<dbReference type="RefSeq" id="XP_018982483.1">
    <property type="nucleotide sequence ID" value="XM_019126717.1"/>
</dbReference>
<keyword evidence="2" id="KW-1185">Reference proteome</keyword>
<accession>A0A1E3QHI3</accession>
<dbReference type="SUPFAM" id="SSF54690">
    <property type="entry name" value="Molybdopterin synthase subunit MoaE"/>
    <property type="match status" value="1"/>
</dbReference>